<dbReference type="PANTHER" id="PTHR31241:SF62">
    <property type="entry name" value="DEHYDRATION-RESPONSIVE ELEMENT-BINDING PROTEIN 2D"/>
    <property type="match status" value="1"/>
</dbReference>
<comment type="subcellular location">
    <subcellularLocation>
        <location evidence="1">Nucleus</location>
    </subcellularLocation>
</comment>
<keyword evidence="13" id="KW-1185">Reference proteome</keyword>
<dbReference type="SMART" id="SM00380">
    <property type="entry name" value="AP2"/>
    <property type="match status" value="1"/>
</dbReference>
<dbReference type="InterPro" id="IPR036955">
    <property type="entry name" value="AP2/ERF_dom_sf"/>
</dbReference>
<keyword evidence="7" id="KW-0804">Transcription</keyword>
<keyword evidence="4" id="KW-0346">Stress response</keyword>
<evidence type="ECO:0000256" key="2">
    <source>
        <dbReference type="ARBA" id="ARBA00022821"/>
    </source>
</evidence>
<dbReference type="GO" id="GO:0045893">
    <property type="term" value="P:positive regulation of DNA-templated transcription"/>
    <property type="evidence" value="ECO:0007669"/>
    <property type="project" value="TreeGrafter"/>
</dbReference>
<feature type="region of interest" description="Disordered" evidence="10">
    <location>
        <begin position="256"/>
        <end position="282"/>
    </location>
</feature>
<dbReference type="AlphaFoldDB" id="A0AAV1DTI7"/>
<dbReference type="InterPro" id="IPR001471">
    <property type="entry name" value="AP2/ERF_dom"/>
</dbReference>
<keyword evidence="6" id="KW-0010">Activator</keyword>
<dbReference type="GO" id="GO:0005634">
    <property type="term" value="C:nucleus"/>
    <property type="evidence" value="ECO:0007669"/>
    <property type="project" value="UniProtKB-SubCell"/>
</dbReference>
<feature type="region of interest" description="Disordered" evidence="10">
    <location>
        <begin position="54"/>
        <end position="78"/>
    </location>
</feature>
<dbReference type="EMBL" id="OX459123">
    <property type="protein sequence ID" value="CAI9110989.1"/>
    <property type="molecule type" value="Genomic_DNA"/>
</dbReference>
<dbReference type="CDD" id="cd00018">
    <property type="entry name" value="AP2"/>
    <property type="match status" value="1"/>
</dbReference>
<evidence type="ECO:0000259" key="11">
    <source>
        <dbReference type="PROSITE" id="PS51032"/>
    </source>
</evidence>
<keyword evidence="8" id="KW-0539">Nucleus</keyword>
<evidence type="ECO:0000256" key="8">
    <source>
        <dbReference type="ARBA" id="ARBA00023242"/>
    </source>
</evidence>
<feature type="domain" description="AP2/ERF" evidence="11">
    <location>
        <begin position="79"/>
        <end position="136"/>
    </location>
</feature>
<dbReference type="Gene3D" id="3.30.730.10">
    <property type="entry name" value="AP2/ERF domain"/>
    <property type="match status" value="1"/>
</dbReference>
<dbReference type="PANTHER" id="PTHR31241">
    <property type="entry name" value="DEHYDRATION-RESPONSIVE ELEMENT-BINDING PROTEIN 2C"/>
    <property type="match status" value="1"/>
</dbReference>
<evidence type="ECO:0000256" key="9">
    <source>
        <dbReference type="ARBA" id="ARBA00024343"/>
    </source>
</evidence>
<evidence type="ECO:0000256" key="6">
    <source>
        <dbReference type="ARBA" id="ARBA00023159"/>
    </source>
</evidence>
<dbReference type="GO" id="GO:0000976">
    <property type="term" value="F:transcription cis-regulatory region binding"/>
    <property type="evidence" value="ECO:0007669"/>
    <property type="project" value="TreeGrafter"/>
</dbReference>
<dbReference type="GO" id="GO:0006952">
    <property type="term" value="P:defense response"/>
    <property type="evidence" value="ECO:0007669"/>
    <property type="project" value="UniProtKB-KW"/>
</dbReference>
<evidence type="ECO:0000313" key="13">
    <source>
        <dbReference type="Proteomes" id="UP001161247"/>
    </source>
</evidence>
<dbReference type="Proteomes" id="UP001161247">
    <property type="component" value="Chromosome 6"/>
</dbReference>
<proteinExistence type="inferred from homology"/>
<dbReference type="PROSITE" id="PS51032">
    <property type="entry name" value="AP2_ERF"/>
    <property type="match status" value="1"/>
</dbReference>
<dbReference type="GO" id="GO:0003700">
    <property type="term" value="F:DNA-binding transcription factor activity"/>
    <property type="evidence" value="ECO:0007669"/>
    <property type="project" value="InterPro"/>
</dbReference>
<reference evidence="12" key="1">
    <citation type="submission" date="2023-03" db="EMBL/GenBank/DDBJ databases">
        <authorList>
            <person name="Julca I."/>
        </authorList>
    </citation>
    <scope>NUCLEOTIDE SEQUENCE</scope>
</reference>
<evidence type="ECO:0000256" key="3">
    <source>
        <dbReference type="ARBA" id="ARBA00023015"/>
    </source>
</evidence>
<feature type="region of interest" description="Disordered" evidence="10">
    <location>
        <begin position="162"/>
        <end position="197"/>
    </location>
</feature>
<dbReference type="PRINTS" id="PR00367">
    <property type="entry name" value="ETHRSPELEMNT"/>
</dbReference>
<evidence type="ECO:0000256" key="10">
    <source>
        <dbReference type="SAM" id="MobiDB-lite"/>
    </source>
</evidence>
<feature type="compositionally biased region" description="Basic and acidic residues" evidence="10">
    <location>
        <begin position="256"/>
        <end position="269"/>
    </location>
</feature>
<gene>
    <name evidence="12" type="ORF">OLC1_LOCUS18512</name>
</gene>
<evidence type="ECO:0000256" key="4">
    <source>
        <dbReference type="ARBA" id="ARBA00023016"/>
    </source>
</evidence>
<dbReference type="SUPFAM" id="SSF54171">
    <property type="entry name" value="DNA-binding domain"/>
    <property type="match status" value="1"/>
</dbReference>
<evidence type="ECO:0000313" key="12">
    <source>
        <dbReference type="EMBL" id="CAI9110989.1"/>
    </source>
</evidence>
<keyword evidence="3" id="KW-0805">Transcription regulation</keyword>
<comment type="similarity">
    <text evidence="9">Belongs to the AP2/ERF transcription factor family. ERF subfamily.</text>
</comment>
<feature type="region of interest" description="Disordered" evidence="10">
    <location>
        <begin position="1"/>
        <end position="28"/>
    </location>
</feature>
<evidence type="ECO:0000256" key="5">
    <source>
        <dbReference type="ARBA" id="ARBA00023125"/>
    </source>
</evidence>
<accession>A0AAV1DTI7</accession>
<keyword evidence="5" id="KW-0238">DNA-binding</keyword>
<evidence type="ECO:0000256" key="7">
    <source>
        <dbReference type="ARBA" id="ARBA00023163"/>
    </source>
</evidence>
<sequence>MSLLKEASDDTSLTLGRGSSRRKGDASKHVAETLAKWKDYFDKLESTRGNGELVRKAPGRGSKKGCMKGKGGPENARHNYRGVRQRTWGKWVAEIREPKKGSRLWLGTFGTAIEAALAYDRAARVMYGPSAHLNLPNCNAYRDTADEPSLELTMWGRESTVVTSPADHAAEGSKASSETSDQSADEPSFTGKEPMVPGLQESTSLLYHVESEVVQGNSQSGSENDAPKIVLDVPVKEEADIELIDEARKLVYKHSAEKSSSESMMAKELEESDSNSEGGEEQMSLAKWVAEIRNRNLRERLQIGANGNARSTNAAASAWLKLSNSYSL</sequence>
<dbReference type="FunFam" id="3.30.730.10:FF:000001">
    <property type="entry name" value="Ethylene-responsive transcription factor 2"/>
    <property type="match status" value="1"/>
</dbReference>
<feature type="compositionally biased region" description="Acidic residues" evidence="10">
    <location>
        <begin position="270"/>
        <end position="280"/>
    </location>
</feature>
<name>A0AAV1DTI7_OLDCO</name>
<keyword evidence="2" id="KW-0611">Plant defense</keyword>
<evidence type="ECO:0000256" key="1">
    <source>
        <dbReference type="ARBA" id="ARBA00004123"/>
    </source>
</evidence>
<feature type="compositionally biased region" description="Basic residues" evidence="10">
    <location>
        <begin position="57"/>
        <end position="67"/>
    </location>
</feature>
<protein>
    <submittedName>
        <fullName evidence="12">OLC1v1011119C1</fullName>
    </submittedName>
</protein>
<organism evidence="12 13">
    <name type="scientific">Oldenlandia corymbosa var. corymbosa</name>
    <dbReference type="NCBI Taxonomy" id="529605"/>
    <lineage>
        <taxon>Eukaryota</taxon>
        <taxon>Viridiplantae</taxon>
        <taxon>Streptophyta</taxon>
        <taxon>Embryophyta</taxon>
        <taxon>Tracheophyta</taxon>
        <taxon>Spermatophyta</taxon>
        <taxon>Magnoliopsida</taxon>
        <taxon>eudicotyledons</taxon>
        <taxon>Gunneridae</taxon>
        <taxon>Pentapetalae</taxon>
        <taxon>asterids</taxon>
        <taxon>lamiids</taxon>
        <taxon>Gentianales</taxon>
        <taxon>Rubiaceae</taxon>
        <taxon>Rubioideae</taxon>
        <taxon>Spermacoceae</taxon>
        <taxon>Hedyotis-Oldenlandia complex</taxon>
        <taxon>Oldenlandia</taxon>
    </lineage>
</organism>
<dbReference type="Pfam" id="PF00847">
    <property type="entry name" value="AP2"/>
    <property type="match status" value="1"/>
</dbReference>
<dbReference type="InterPro" id="IPR016177">
    <property type="entry name" value="DNA-bd_dom_sf"/>
</dbReference>